<protein>
    <submittedName>
        <fullName evidence="4">YdcF family protein</fullName>
    </submittedName>
</protein>
<feature type="domain" description="DUF218" evidence="3">
    <location>
        <begin position="228"/>
        <end position="395"/>
    </location>
</feature>
<feature type="region of interest" description="Disordered" evidence="1">
    <location>
        <begin position="1"/>
        <end position="122"/>
    </location>
</feature>
<feature type="transmembrane region" description="Helical" evidence="2">
    <location>
        <begin position="151"/>
        <end position="173"/>
    </location>
</feature>
<dbReference type="PANTHER" id="PTHR30336">
    <property type="entry name" value="INNER MEMBRANE PROTEIN, PROBABLE PERMEASE"/>
    <property type="match status" value="1"/>
</dbReference>
<dbReference type="Pfam" id="PF02698">
    <property type="entry name" value="DUF218"/>
    <property type="match status" value="1"/>
</dbReference>
<dbReference type="EMBL" id="SGUG01000038">
    <property type="protein sequence ID" value="MDG0864655.1"/>
    <property type="molecule type" value="Genomic_DNA"/>
</dbReference>
<dbReference type="InterPro" id="IPR051599">
    <property type="entry name" value="Cell_Envelope_Assoc"/>
</dbReference>
<dbReference type="Proteomes" id="UP001152766">
    <property type="component" value="Unassembled WGS sequence"/>
</dbReference>
<proteinExistence type="predicted"/>
<keyword evidence="5" id="KW-1185">Reference proteome</keyword>
<evidence type="ECO:0000256" key="1">
    <source>
        <dbReference type="SAM" id="MobiDB-lite"/>
    </source>
</evidence>
<evidence type="ECO:0000256" key="2">
    <source>
        <dbReference type="SAM" id="Phobius"/>
    </source>
</evidence>
<comment type="caution">
    <text evidence="4">The sequence shown here is derived from an EMBL/GenBank/DDBJ whole genome shotgun (WGS) entry which is preliminary data.</text>
</comment>
<dbReference type="InterPro" id="IPR003848">
    <property type="entry name" value="DUF218"/>
</dbReference>
<dbReference type="InterPro" id="IPR014729">
    <property type="entry name" value="Rossmann-like_a/b/a_fold"/>
</dbReference>
<reference evidence="4" key="1">
    <citation type="submission" date="2019-02" db="EMBL/GenBank/DDBJ databases">
        <title>Draft genome of the type strain Pelomonas aquatica CCUG 52575T.</title>
        <authorList>
            <person name="Gomila M."/>
            <person name="Lalucat J."/>
        </authorList>
    </citation>
    <scope>NUCLEOTIDE SEQUENCE</scope>
    <source>
        <strain evidence="4">CCUG 52575</strain>
    </source>
</reference>
<feature type="compositionally biased region" description="Low complexity" evidence="1">
    <location>
        <begin position="24"/>
        <end position="45"/>
    </location>
</feature>
<evidence type="ECO:0000313" key="5">
    <source>
        <dbReference type="Proteomes" id="UP001152766"/>
    </source>
</evidence>
<dbReference type="Gene3D" id="3.40.50.620">
    <property type="entry name" value="HUPs"/>
    <property type="match status" value="1"/>
</dbReference>
<keyword evidence="2" id="KW-0472">Membrane</keyword>
<dbReference type="AlphaFoldDB" id="A0A9X4LPB5"/>
<feature type="compositionally biased region" description="Basic and acidic residues" evidence="1">
    <location>
        <begin position="92"/>
        <end position="108"/>
    </location>
</feature>
<accession>A0A9X4LPB5</accession>
<feature type="transmembrane region" description="Helical" evidence="2">
    <location>
        <begin position="179"/>
        <end position="195"/>
    </location>
</feature>
<dbReference type="GO" id="GO:0005886">
    <property type="term" value="C:plasma membrane"/>
    <property type="evidence" value="ECO:0007669"/>
    <property type="project" value="TreeGrafter"/>
</dbReference>
<keyword evidence="2" id="KW-1133">Transmembrane helix</keyword>
<dbReference type="CDD" id="cd06259">
    <property type="entry name" value="YdcF-like"/>
    <property type="match status" value="1"/>
</dbReference>
<name>A0A9X4LPB5_9BURK</name>
<dbReference type="PANTHER" id="PTHR30336:SF20">
    <property type="entry name" value="DUF218 DOMAIN-CONTAINING PROTEIN"/>
    <property type="match status" value="1"/>
</dbReference>
<evidence type="ECO:0000313" key="4">
    <source>
        <dbReference type="EMBL" id="MDG0864655.1"/>
    </source>
</evidence>
<sequence length="401" mass="42518">MALGETGHAQLGPGQRQRLDDRAAPQQRAQRQRGVQLVELEQRLLVGGGAGDAEPFDDDGQPPGLEACPLDVHGPAQGLGGEGRTAAGDPAGQRERRGQQGQHDDCGERGQGPEGETEEGAAVGHHGSALLMSAMMPAVSLALDYSGFKTLLLAAALPPAPMLLLAAWGGWRLKRGRRWGGWMLGLALALAWLSATEAAGELLSRATGAPAALSRAQVDALQGRRDGAVLVLGGGAHRHLPEYDAGAPKRLTAERLAYGVWLARHTGWPLAFAGGIGWTAMELSQPEAEIVARVAAEDYGLPLRWAESRSRDTRENAANSLPMLAAAGVKQVLLVTDDGHMRRAVRAFERMAGPLGIGIVPAPVGLRDDALTRFDDWCPSAEGFARVRNIVYETLAWWAGR</sequence>
<organism evidence="4 5">
    <name type="scientific">Pelomonas aquatica</name>
    <dbReference type="NCBI Taxonomy" id="431058"/>
    <lineage>
        <taxon>Bacteria</taxon>
        <taxon>Pseudomonadati</taxon>
        <taxon>Pseudomonadota</taxon>
        <taxon>Betaproteobacteria</taxon>
        <taxon>Burkholderiales</taxon>
        <taxon>Sphaerotilaceae</taxon>
        <taxon>Roseateles</taxon>
    </lineage>
</organism>
<keyword evidence="2" id="KW-0812">Transmembrane</keyword>
<gene>
    <name evidence="4" type="ORF">EXJ73_19525</name>
</gene>
<evidence type="ECO:0000259" key="3">
    <source>
        <dbReference type="Pfam" id="PF02698"/>
    </source>
</evidence>